<dbReference type="OrthoDB" id="9814020at2"/>
<reference evidence="10 11" key="1">
    <citation type="submission" date="2016-07" db="EMBL/GenBank/DDBJ databases">
        <title>Whole-genome of two Shewanella species isolated from a digestive organ of sea cucumber Apostichopus japonicus Selenka 1867.</title>
        <authorList>
            <person name="Hong H.-H."/>
            <person name="Choi H."/>
            <person name="Cheon S."/>
            <person name="Oh J.-S."/>
            <person name="Lee H.-G."/>
            <person name="Park C."/>
        </authorList>
    </citation>
    <scope>NUCLEOTIDE SEQUENCE [LARGE SCALE GENOMIC DNA]</scope>
    <source>
        <strain evidence="10 11">CSB03KR</strain>
    </source>
</reference>
<evidence type="ECO:0000256" key="4">
    <source>
        <dbReference type="ARBA" id="ARBA00022519"/>
    </source>
</evidence>
<dbReference type="RefSeq" id="WP_069671672.1">
    <property type="nucleotide sequence ID" value="NZ_MCBT01000044.1"/>
</dbReference>
<dbReference type="PANTHER" id="PTHR30574:SF1">
    <property type="entry name" value="SULPHUR TRANSPORT DOMAIN-CONTAINING PROTEIN"/>
    <property type="match status" value="1"/>
</dbReference>
<evidence type="ECO:0000256" key="2">
    <source>
        <dbReference type="ARBA" id="ARBA00022448"/>
    </source>
</evidence>
<evidence type="ECO:0000256" key="9">
    <source>
        <dbReference type="SAM" id="Phobius"/>
    </source>
</evidence>
<protein>
    <submittedName>
        <fullName evidence="10">YeeE/YedE family protein</fullName>
    </submittedName>
</protein>
<feature type="transmembrane region" description="Helical" evidence="9">
    <location>
        <begin position="53"/>
        <end position="72"/>
    </location>
</feature>
<keyword evidence="7 9" id="KW-0472">Membrane</keyword>
<keyword evidence="3" id="KW-1003">Cell membrane</keyword>
<dbReference type="GO" id="GO:0005886">
    <property type="term" value="C:plasma membrane"/>
    <property type="evidence" value="ECO:0007669"/>
    <property type="project" value="UniProtKB-SubCell"/>
</dbReference>
<feature type="transmembrane region" description="Helical" evidence="9">
    <location>
        <begin position="127"/>
        <end position="144"/>
    </location>
</feature>
<evidence type="ECO:0000313" key="10">
    <source>
        <dbReference type="EMBL" id="OEG73113.1"/>
    </source>
</evidence>
<name>A0A1E5IT62_SHECO</name>
<accession>A0A1E5IT62</accession>
<comment type="similarity">
    <text evidence="8">Belongs to the TsuA/YedE (TC 9.B.102) family.</text>
</comment>
<dbReference type="AlphaFoldDB" id="A0A1E5IT62"/>
<keyword evidence="5 9" id="KW-0812">Transmembrane</keyword>
<gene>
    <name evidence="10" type="ORF">BEL05_06885</name>
</gene>
<evidence type="ECO:0000256" key="8">
    <source>
        <dbReference type="ARBA" id="ARBA00035655"/>
    </source>
</evidence>
<comment type="subcellular location">
    <subcellularLocation>
        <location evidence="1">Cell inner membrane</location>
        <topology evidence="1">Multi-pass membrane protein</topology>
    </subcellularLocation>
</comment>
<evidence type="ECO:0000256" key="3">
    <source>
        <dbReference type="ARBA" id="ARBA00022475"/>
    </source>
</evidence>
<keyword evidence="6 9" id="KW-1133">Transmembrane helix</keyword>
<dbReference type="Proteomes" id="UP000095230">
    <property type="component" value="Unassembled WGS sequence"/>
</dbReference>
<proteinExistence type="inferred from homology"/>
<dbReference type="STRING" id="23.BEL05_06885"/>
<dbReference type="Pfam" id="PF04143">
    <property type="entry name" value="Sulf_transp"/>
    <property type="match status" value="1"/>
</dbReference>
<evidence type="ECO:0000256" key="1">
    <source>
        <dbReference type="ARBA" id="ARBA00004429"/>
    </source>
</evidence>
<feature type="transmembrane region" description="Helical" evidence="9">
    <location>
        <begin position="84"/>
        <end position="106"/>
    </location>
</feature>
<feature type="transmembrane region" description="Helical" evidence="9">
    <location>
        <begin position="12"/>
        <end position="41"/>
    </location>
</feature>
<evidence type="ECO:0000256" key="7">
    <source>
        <dbReference type="ARBA" id="ARBA00023136"/>
    </source>
</evidence>
<organism evidence="10 11">
    <name type="scientific">Shewanella colwelliana</name>
    <name type="common">Alteromonas colwelliana</name>
    <dbReference type="NCBI Taxonomy" id="23"/>
    <lineage>
        <taxon>Bacteria</taxon>
        <taxon>Pseudomonadati</taxon>
        <taxon>Pseudomonadota</taxon>
        <taxon>Gammaproteobacteria</taxon>
        <taxon>Alteromonadales</taxon>
        <taxon>Shewanellaceae</taxon>
        <taxon>Shewanella</taxon>
    </lineage>
</organism>
<comment type="caution">
    <text evidence="10">The sequence shown here is derived from an EMBL/GenBank/DDBJ whole genome shotgun (WGS) entry which is preliminary data.</text>
</comment>
<keyword evidence="2" id="KW-0813">Transport</keyword>
<evidence type="ECO:0000256" key="5">
    <source>
        <dbReference type="ARBA" id="ARBA00022692"/>
    </source>
</evidence>
<dbReference type="EMBL" id="MCBT01000044">
    <property type="protein sequence ID" value="OEG73113.1"/>
    <property type="molecule type" value="Genomic_DNA"/>
</dbReference>
<sequence>MFSSFVPALFGGFLIGLGAILLMVLNGRIAGISGILSAALWSRKPSDVKGIAWQWYFLGGLLISGLLMGPPLQAIFDVQPIDIAALSISMPILLVSGLLVGLGCAIGSGCTSGHGICGIGRLSPRSIVATLVFMFVGVITAIVFH</sequence>
<keyword evidence="4" id="KW-0997">Cell inner membrane</keyword>
<dbReference type="PANTHER" id="PTHR30574">
    <property type="entry name" value="INNER MEMBRANE PROTEIN YEDE"/>
    <property type="match status" value="1"/>
</dbReference>
<evidence type="ECO:0000313" key="11">
    <source>
        <dbReference type="Proteomes" id="UP000095230"/>
    </source>
</evidence>
<dbReference type="InterPro" id="IPR007272">
    <property type="entry name" value="Sulf_transp_TsuA/YedE"/>
</dbReference>
<evidence type="ECO:0000256" key="6">
    <source>
        <dbReference type="ARBA" id="ARBA00022989"/>
    </source>
</evidence>